<evidence type="ECO:0000313" key="2">
    <source>
        <dbReference type="Proteomes" id="UP000591131"/>
    </source>
</evidence>
<accession>A0A7J6KMC0</accession>
<keyword evidence="2" id="KW-1185">Reference proteome</keyword>
<organism evidence="1 2">
    <name type="scientific">Perkinsus chesapeaki</name>
    <name type="common">Clam parasite</name>
    <name type="synonym">Perkinsus andrewsi</name>
    <dbReference type="NCBI Taxonomy" id="330153"/>
    <lineage>
        <taxon>Eukaryota</taxon>
        <taxon>Sar</taxon>
        <taxon>Alveolata</taxon>
        <taxon>Perkinsozoa</taxon>
        <taxon>Perkinsea</taxon>
        <taxon>Perkinsida</taxon>
        <taxon>Perkinsidae</taxon>
        <taxon>Perkinsus</taxon>
    </lineage>
</organism>
<dbReference type="EMBL" id="JAAPAO010002092">
    <property type="protein sequence ID" value="KAF4648258.1"/>
    <property type="molecule type" value="Genomic_DNA"/>
</dbReference>
<evidence type="ECO:0000313" key="1">
    <source>
        <dbReference type="EMBL" id="KAF4648258.1"/>
    </source>
</evidence>
<protein>
    <submittedName>
        <fullName evidence="1">Uncharacterized protein</fullName>
    </submittedName>
</protein>
<sequence length="221" mass="25400">MCLDQSKLWLLDPSGKYVVLILSDLINEMNLRKDLLRYYLEKADAFHSIWCEMGAPSVLITDKDLSGFINRHVKKNLISHGIRHLMSRSINCQVNSENDYIKSYLLAIRAFNCTAKGDPPAANDTINYDALSAGTYDSDNFGFARAMLPFVKEIQEEVSSSINEYIEYWYHKQAEYRKKINLSTETTYPDPKPFDLVFITNYSDIGPYILYDFGGPRAYLT</sequence>
<name>A0A7J6KMC0_PERCH</name>
<comment type="caution">
    <text evidence="1">The sequence shown here is derived from an EMBL/GenBank/DDBJ whole genome shotgun (WGS) entry which is preliminary data.</text>
</comment>
<reference evidence="1 2" key="1">
    <citation type="submission" date="2020-04" db="EMBL/GenBank/DDBJ databases">
        <title>Perkinsus chesapeaki whole genome sequence.</title>
        <authorList>
            <person name="Bogema D.R."/>
        </authorList>
    </citation>
    <scope>NUCLEOTIDE SEQUENCE [LARGE SCALE GENOMIC DNA]</scope>
    <source>
        <strain evidence="1">ATCC PRA-425</strain>
    </source>
</reference>
<gene>
    <name evidence="1" type="ORF">FOL47_003506</name>
</gene>
<proteinExistence type="predicted"/>
<dbReference type="AlphaFoldDB" id="A0A7J6KMC0"/>
<dbReference type="OrthoDB" id="10551436at2759"/>
<dbReference type="Proteomes" id="UP000591131">
    <property type="component" value="Unassembled WGS sequence"/>
</dbReference>
<dbReference type="SUPFAM" id="SSF53098">
    <property type="entry name" value="Ribonuclease H-like"/>
    <property type="match status" value="1"/>
</dbReference>
<dbReference type="InterPro" id="IPR012337">
    <property type="entry name" value="RNaseH-like_sf"/>
</dbReference>